<accession>A0A8J2WNI2</accession>
<evidence type="ECO:0000313" key="3">
    <source>
        <dbReference type="Proteomes" id="UP000789390"/>
    </source>
</evidence>
<dbReference type="OrthoDB" id="10578113at2759"/>
<proteinExistence type="predicted"/>
<evidence type="ECO:0000256" key="1">
    <source>
        <dbReference type="SAM" id="MobiDB-lite"/>
    </source>
</evidence>
<feature type="region of interest" description="Disordered" evidence="1">
    <location>
        <begin position="1"/>
        <end position="59"/>
    </location>
</feature>
<gene>
    <name evidence="2" type="ORF">DGAL_LOCUS15005</name>
</gene>
<dbReference type="Proteomes" id="UP000789390">
    <property type="component" value="Unassembled WGS sequence"/>
</dbReference>
<dbReference type="EMBL" id="CAKKLH010000314">
    <property type="protein sequence ID" value="CAH0111364.1"/>
    <property type="molecule type" value="Genomic_DNA"/>
</dbReference>
<sequence length="137" mass="15537">METLSKTCTGIPGKNGHQNTQDNGRFILKCDPEEQSENSDEEDGLLDANSSPPSDVGQQGVRFQFQRHQHWKKTSVFTVDGISNQHHIKPLVKSPQLQSHHRLSHNSLLSSCKSMDFCYEDERIFTIFTLSLHSIKS</sequence>
<feature type="compositionally biased region" description="Acidic residues" evidence="1">
    <location>
        <begin position="33"/>
        <end position="45"/>
    </location>
</feature>
<reference evidence="2" key="1">
    <citation type="submission" date="2021-11" db="EMBL/GenBank/DDBJ databases">
        <authorList>
            <person name="Schell T."/>
        </authorList>
    </citation>
    <scope>NUCLEOTIDE SEQUENCE</scope>
    <source>
        <strain evidence="2">M5</strain>
    </source>
</reference>
<organism evidence="2 3">
    <name type="scientific">Daphnia galeata</name>
    <dbReference type="NCBI Taxonomy" id="27404"/>
    <lineage>
        <taxon>Eukaryota</taxon>
        <taxon>Metazoa</taxon>
        <taxon>Ecdysozoa</taxon>
        <taxon>Arthropoda</taxon>
        <taxon>Crustacea</taxon>
        <taxon>Branchiopoda</taxon>
        <taxon>Diplostraca</taxon>
        <taxon>Cladocera</taxon>
        <taxon>Anomopoda</taxon>
        <taxon>Daphniidae</taxon>
        <taxon>Daphnia</taxon>
    </lineage>
</organism>
<comment type="caution">
    <text evidence="2">The sequence shown here is derived from an EMBL/GenBank/DDBJ whole genome shotgun (WGS) entry which is preliminary data.</text>
</comment>
<dbReference type="AlphaFoldDB" id="A0A8J2WNI2"/>
<protein>
    <submittedName>
        <fullName evidence="2">Uncharacterized protein</fullName>
    </submittedName>
</protein>
<keyword evidence="3" id="KW-1185">Reference proteome</keyword>
<name>A0A8J2WNI2_9CRUS</name>
<feature type="compositionally biased region" description="Polar residues" evidence="1">
    <location>
        <begin position="48"/>
        <end position="57"/>
    </location>
</feature>
<evidence type="ECO:0000313" key="2">
    <source>
        <dbReference type="EMBL" id="CAH0111364.1"/>
    </source>
</evidence>